<protein>
    <submittedName>
        <fullName evidence="1">Uncharacterized protein</fullName>
    </submittedName>
</protein>
<dbReference type="AlphaFoldDB" id="A0A164RG52"/>
<comment type="caution">
    <text evidence="1">The sequence shown here is derived from an EMBL/GenBank/DDBJ whole genome shotgun (WGS) entry which is preliminary data.</text>
</comment>
<reference evidence="1 2" key="1">
    <citation type="submission" date="2016-03" db="EMBL/GenBank/DDBJ databases">
        <title>EvidentialGene: Evidence-directed Construction of Genes on Genomes.</title>
        <authorList>
            <person name="Gilbert D.G."/>
            <person name="Choi J.-H."/>
            <person name="Mockaitis K."/>
            <person name="Colbourne J."/>
            <person name="Pfrender M."/>
        </authorList>
    </citation>
    <scope>NUCLEOTIDE SEQUENCE [LARGE SCALE GENOMIC DNA]</scope>
    <source>
        <strain evidence="1 2">Xinb3</strain>
        <tissue evidence="1">Complete organism</tissue>
    </source>
</reference>
<sequence length="56" mass="6587">MILDGPARRSIRLSKQSMVLIGAHMRIETPWERGKKLDNPYHEKTRPQNQIALLKY</sequence>
<organism evidence="1 2">
    <name type="scientific">Daphnia magna</name>
    <dbReference type="NCBI Taxonomy" id="35525"/>
    <lineage>
        <taxon>Eukaryota</taxon>
        <taxon>Metazoa</taxon>
        <taxon>Ecdysozoa</taxon>
        <taxon>Arthropoda</taxon>
        <taxon>Crustacea</taxon>
        <taxon>Branchiopoda</taxon>
        <taxon>Diplostraca</taxon>
        <taxon>Cladocera</taxon>
        <taxon>Anomopoda</taxon>
        <taxon>Daphniidae</taxon>
        <taxon>Daphnia</taxon>
    </lineage>
</organism>
<gene>
    <name evidence="1" type="ORF">APZ42_027322</name>
</gene>
<name>A0A164RG52_9CRUS</name>
<evidence type="ECO:0000313" key="2">
    <source>
        <dbReference type="Proteomes" id="UP000076858"/>
    </source>
</evidence>
<proteinExistence type="predicted"/>
<accession>A0A164RG52</accession>
<evidence type="ECO:0000313" key="1">
    <source>
        <dbReference type="EMBL" id="KZS08623.1"/>
    </source>
</evidence>
<keyword evidence="2" id="KW-1185">Reference proteome</keyword>
<dbReference type="EMBL" id="LRGB01002190">
    <property type="protein sequence ID" value="KZS08623.1"/>
    <property type="molecule type" value="Genomic_DNA"/>
</dbReference>
<dbReference type="Proteomes" id="UP000076858">
    <property type="component" value="Unassembled WGS sequence"/>
</dbReference>